<keyword evidence="2" id="KW-1185">Reference proteome</keyword>
<dbReference type="AlphaFoldDB" id="A0A2N9JCD0"/>
<gene>
    <name evidence="1" type="ORF">MPLG2_0746</name>
</gene>
<sequence>MVAILLIRALLIGFVLSGVILITGSTPAACNLGGRAVYVDPNSVPEGPIAGYDHAQPVNAAHVMVAAQKLGLTVRDQQIGVMTANRPCSPPTWATVRCGRTARFWPTSWTAIRCCRCATTWQRICGAFSPR</sequence>
<dbReference type="Proteomes" id="UP000238164">
    <property type="component" value="Chromosome 1"/>
</dbReference>
<name>A0A2N9JCD0_9ACTN</name>
<dbReference type="Gene3D" id="3.30.200.270">
    <property type="match status" value="1"/>
</dbReference>
<dbReference type="KEGG" id="mgg:MPLG2_0746"/>
<reference evidence="1 2" key="1">
    <citation type="submission" date="2018-02" db="EMBL/GenBank/DDBJ databases">
        <authorList>
            <person name="Cohen D.B."/>
            <person name="Kent A.D."/>
        </authorList>
    </citation>
    <scope>NUCLEOTIDE SEQUENCE [LARGE SCALE GENOMIC DNA]</scope>
    <source>
        <strain evidence="1">1</strain>
    </source>
</reference>
<protein>
    <submittedName>
        <fullName evidence="1">Uncharacterized protein</fullName>
    </submittedName>
</protein>
<evidence type="ECO:0000313" key="2">
    <source>
        <dbReference type="Proteomes" id="UP000238164"/>
    </source>
</evidence>
<dbReference type="EMBL" id="LT985188">
    <property type="protein sequence ID" value="SPD85782.1"/>
    <property type="molecule type" value="Genomic_DNA"/>
</dbReference>
<organism evidence="1 2">
    <name type="scientific">Micropruina glycogenica</name>
    <dbReference type="NCBI Taxonomy" id="75385"/>
    <lineage>
        <taxon>Bacteria</taxon>
        <taxon>Bacillati</taxon>
        <taxon>Actinomycetota</taxon>
        <taxon>Actinomycetes</taxon>
        <taxon>Propionibacteriales</taxon>
        <taxon>Nocardioidaceae</taxon>
        <taxon>Micropruina</taxon>
    </lineage>
</organism>
<evidence type="ECO:0000313" key="1">
    <source>
        <dbReference type="EMBL" id="SPD85782.1"/>
    </source>
</evidence>
<proteinExistence type="predicted"/>
<accession>A0A2N9JCD0</accession>